<evidence type="ECO:0000313" key="13">
    <source>
        <dbReference type="Proteomes" id="UP000663829"/>
    </source>
</evidence>
<evidence type="ECO:0000313" key="12">
    <source>
        <dbReference type="EMBL" id="CAF3553231.1"/>
    </source>
</evidence>
<feature type="transmembrane region" description="Helical" evidence="10">
    <location>
        <begin position="95"/>
        <end position="119"/>
    </location>
</feature>
<feature type="transmembrane region" description="Helical" evidence="10">
    <location>
        <begin position="306"/>
        <end position="327"/>
    </location>
</feature>
<evidence type="ECO:0000256" key="7">
    <source>
        <dbReference type="ARBA" id="ARBA00023136"/>
    </source>
</evidence>
<keyword evidence="3" id="KW-0813">Transport</keyword>
<evidence type="ECO:0000256" key="2">
    <source>
        <dbReference type="ARBA" id="ARBA00009901"/>
    </source>
</evidence>
<evidence type="ECO:0000256" key="3">
    <source>
        <dbReference type="ARBA" id="ARBA00022448"/>
    </source>
</evidence>
<accession>A0A813QTX0</accession>
<dbReference type="PANTHER" id="PTHR16130">
    <property type="entry name" value="LYSOSOMAL COBALAMIN TRANSPORTER-RELATED"/>
    <property type="match status" value="1"/>
</dbReference>
<feature type="transmembrane region" description="Helical" evidence="10">
    <location>
        <begin position="484"/>
        <end position="508"/>
    </location>
</feature>
<feature type="transmembrane region" description="Helical" evidence="10">
    <location>
        <begin position="369"/>
        <end position="390"/>
    </location>
</feature>
<protein>
    <recommendedName>
        <fullName evidence="14">Lysosomal cobalamin transporter</fullName>
    </recommendedName>
</protein>
<keyword evidence="5 10" id="KW-0812">Transmembrane</keyword>
<dbReference type="Proteomes" id="UP000681722">
    <property type="component" value="Unassembled WGS sequence"/>
</dbReference>
<sequence length="538" mass="62497">MSTLAALGGWLPFAIVALFIFFLSGAFTLRYQQKRRRDYLVTCVSTISLSLALLTAALLPTDITLVSFMKYQNGTYKDWAQNQTEREHLQEYVRIGYYVLYGLVIVLAFFLNPFMYFYYEEKEEDEKLSTHLCSAMKYTAGFLFFVLLLILVGAFVPQLSKLPSSNSTEWDRFKYLIDHFDSSRVEDSICFVIFSLSLVGFILSSIYTGYGSIGLPISFIRGRRSAKLQQTEIEQQHTDIKNQINNLKNRVKNIYNYPRYVSMPAREKRMLDELEQQESVLCRNEESIRSVRSSILFKCRHIYRPFQIIIGIILLCVALLIFLSLLLSNIDKSIHFVDFKQIFAQGNHTLPNPLDIVVTWTGKFYPANYIVLSCVLIYIILSSLYGLQQIGIYYFCVKMFRFSRGRTKPQALVILCSLLMFIVVAINIFVYLLMPQYTIYGDQQYSTMNFNGTNTVKPCTQYLDTNDCTMTVMGQILLRFLYKVWIFGAAYFIISWLYLAVFLFGCLYKIIRHRESNIQVYTVEHLLDDDEDEPLINS</sequence>
<evidence type="ECO:0000256" key="4">
    <source>
        <dbReference type="ARBA" id="ARBA00022628"/>
    </source>
</evidence>
<dbReference type="AlphaFoldDB" id="A0A813QTX0"/>
<feature type="transmembrane region" description="Helical" evidence="10">
    <location>
        <begin position="140"/>
        <end position="160"/>
    </location>
</feature>
<name>A0A813QTX0_9BILA</name>
<feature type="transmembrane region" description="Helical" evidence="10">
    <location>
        <begin position="191"/>
        <end position="220"/>
    </location>
</feature>
<reference evidence="11" key="1">
    <citation type="submission" date="2021-02" db="EMBL/GenBank/DDBJ databases">
        <authorList>
            <person name="Nowell W R."/>
        </authorList>
    </citation>
    <scope>NUCLEOTIDE SEQUENCE</scope>
</reference>
<organism evidence="11 13">
    <name type="scientific">Didymodactylos carnosus</name>
    <dbReference type="NCBI Taxonomy" id="1234261"/>
    <lineage>
        <taxon>Eukaryota</taxon>
        <taxon>Metazoa</taxon>
        <taxon>Spiralia</taxon>
        <taxon>Gnathifera</taxon>
        <taxon>Rotifera</taxon>
        <taxon>Eurotatoria</taxon>
        <taxon>Bdelloidea</taxon>
        <taxon>Philodinida</taxon>
        <taxon>Philodinidae</taxon>
        <taxon>Didymodactylos</taxon>
    </lineage>
</organism>
<dbReference type="OrthoDB" id="73273at2759"/>
<keyword evidence="4" id="KW-0846">Cobalamin</keyword>
<comment type="caution">
    <text evidence="11">The sequence shown here is derived from an EMBL/GenBank/DDBJ whole genome shotgun (WGS) entry which is preliminary data.</text>
</comment>
<dbReference type="InterPro" id="IPR006876">
    <property type="entry name" value="LMBR1-like_membr_prot"/>
</dbReference>
<proteinExistence type="inferred from homology"/>
<feature type="transmembrane region" description="Helical" evidence="10">
    <location>
        <begin position="39"/>
        <end position="59"/>
    </location>
</feature>
<evidence type="ECO:0000256" key="9">
    <source>
        <dbReference type="ARBA" id="ARBA00023285"/>
    </source>
</evidence>
<feature type="transmembrane region" description="Helical" evidence="10">
    <location>
        <begin position="411"/>
        <end position="434"/>
    </location>
</feature>
<evidence type="ECO:0000256" key="1">
    <source>
        <dbReference type="ARBA" id="ARBA00004155"/>
    </source>
</evidence>
<dbReference type="GO" id="GO:0005765">
    <property type="term" value="C:lysosomal membrane"/>
    <property type="evidence" value="ECO:0007669"/>
    <property type="project" value="UniProtKB-SubCell"/>
</dbReference>
<dbReference type="Pfam" id="PF04791">
    <property type="entry name" value="LMBR1"/>
    <property type="match status" value="1"/>
</dbReference>
<evidence type="ECO:0000313" key="11">
    <source>
        <dbReference type="EMBL" id="CAF0771128.1"/>
    </source>
</evidence>
<dbReference type="Proteomes" id="UP000663829">
    <property type="component" value="Unassembled WGS sequence"/>
</dbReference>
<dbReference type="GO" id="GO:0072665">
    <property type="term" value="P:protein localization to vacuole"/>
    <property type="evidence" value="ECO:0007669"/>
    <property type="project" value="TreeGrafter"/>
</dbReference>
<evidence type="ECO:0008006" key="14">
    <source>
        <dbReference type="Google" id="ProtNLM"/>
    </source>
</evidence>
<comment type="subcellular location">
    <subcellularLocation>
        <location evidence="1">Lysosome membrane</location>
        <topology evidence="1">Multi-pass membrane protein</topology>
    </subcellularLocation>
</comment>
<dbReference type="InterPro" id="IPR050854">
    <property type="entry name" value="LMBD1_LysCbl_Transport"/>
</dbReference>
<evidence type="ECO:0000256" key="5">
    <source>
        <dbReference type="ARBA" id="ARBA00022692"/>
    </source>
</evidence>
<feature type="transmembrane region" description="Helical" evidence="10">
    <location>
        <begin position="6"/>
        <end position="27"/>
    </location>
</feature>
<evidence type="ECO:0000256" key="6">
    <source>
        <dbReference type="ARBA" id="ARBA00022989"/>
    </source>
</evidence>
<dbReference type="EMBL" id="CAJNOQ010000198">
    <property type="protein sequence ID" value="CAF0771128.1"/>
    <property type="molecule type" value="Genomic_DNA"/>
</dbReference>
<keyword evidence="8" id="KW-0458">Lysosome</keyword>
<keyword evidence="7 10" id="KW-0472">Membrane</keyword>
<dbReference type="EMBL" id="CAJOBC010000198">
    <property type="protein sequence ID" value="CAF3553231.1"/>
    <property type="molecule type" value="Genomic_DNA"/>
</dbReference>
<keyword evidence="6 10" id="KW-1133">Transmembrane helix</keyword>
<keyword evidence="9" id="KW-0170">Cobalt</keyword>
<dbReference type="GO" id="GO:0031419">
    <property type="term" value="F:cobalamin binding"/>
    <property type="evidence" value="ECO:0007669"/>
    <property type="project" value="UniProtKB-KW"/>
</dbReference>
<comment type="similarity">
    <text evidence="2">Belongs to the LIMR family. LMBRD1 subfamily.</text>
</comment>
<evidence type="ECO:0000256" key="8">
    <source>
        <dbReference type="ARBA" id="ARBA00023228"/>
    </source>
</evidence>
<gene>
    <name evidence="11" type="ORF">GPM918_LOCUS1931</name>
    <name evidence="12" type="ORF">SRO942_LOCUS1931</name>
</gene>
<evidence type="ECO:0000256" key="10">
    <source>
        <dbReference type="SAM" id="Phobius"/>
    </source>
</evidence>
<dbReference type="PANTHER" id="PTHR16130:SF2">
    <property type="entry name" value="LYSOSOMAL COBALAMIN TRANSPORT ESCORT PROTEIN LMBD1"/>
    <property type="match status" value="1"/>
</dbReference>
<keyword evidence="13" id="KW-1185">Reference proteome</keyword>